<feature type="domain" description="Helix-turn-helix" evidence="2">
    <location>
        <begin position="2"/>
        <end position="50"/>
    </location>
</feature>
<organism evidence="3 4">
    <name type="scientific">Inquilinus limosus</name>
    <dbReference type="NCBI Taxonomy" id="171674"/>
    <lineage>
        <taxon>Bacteria</taxon>
        <taxon>Pseudomonadati</taxon>
        <taxon>Pseudomonadota</taxon>
        <taxon>Alphaproteobacteria</taxon>
        <taxon>Rhodospirillales</taxon>
        <taxon>Rhodospirillaceae</taxon>
        <taxon>Inquilinus</taxon>
    </lineage>
</organism>
<dbReference type="InterPro" id="IPR041657">
    <property type="entry name" value="HTH_17"/>
</dbReference>
<feature type="compositionally biased region" description="Basic residues" evidence="1">
    <location>
        <begin position="83"/>
        <end position="99"/>
    </location>
</feature>
<keyword evidence="4" id="KW-1185">Reference proteome</keyword>
<name>A0A211ZUN4_9PROT</name>
<evidence type="ECO:0000256" key="1">
    <source>
        <dbReference type="SAM" id="MobiDB-lite"/>
    </source>
</evidence>
<reference evidence="4" key="1">
    <citation type="submission" date="2017-05" db="EMBL/GenBank/DDBJ databases">
        <authorList>
            <person name="Macchi M."/>
            <person name="Festa S."/>
            <person name="Coppotelli B.M."/>
            <person name="Morelli I.S."/>
        </authorList>
    </citation>
    <scope>NUCLEOTIDE SEQUENCE [LARGE SCALE GENOMIC DNA]</scope>
    <source>
        <strain evidence="4">I</strain>
    </source>
</reference>
<proteinExistence type="predicted"/>
<dbReference type="AlphaFoldDB" id="A0A211ZUN4"/>
<dbReference type="EMBL" id="NHON01000003">
    <property type="protein sequence ID" value="OWJ68767.1"/>
    <property type="molecule type" value="Genomic_DNA"/>
</dbReference>
<feature type="compositionally biased region" description="Basic and acidic residues" evidence="1">
    <location>
        <begin position="57"/>
        <end position="66"/>
    </location>
</feature>
<dbReference type="Proteomes" id="UP000196655">
    <property type="component" value="Unassembled WGS sequence"/>
</dbReference>
<feature type="region of interest" description="Disordered" evidence="1">
    <location>
        <begin position="57"/>
        <end position="99"/>
    </location>
</feature>
<sequence>MSMAKAARRLDICNSTLQTHVAAGDIPYVLIGRRTKKFRPEDLELFIEHRRRQEVPCRSTNRRESRTITTTSSSGAYDFMAARARRTERRHSRSKLQSA</sequence>
<accession>A0A211ZUN4</accession>
<evidence type="ECO:0000313" key="3">
    <source>
        <dbReference type="EMBL" id="OWJ68767.1"/>
    </source>
</evidence>
<gene>
    <name evidence="3" type="ORF">BWR60_03195</name>
</gene>
<comment type="caution">
    <text evidence="3">The sequence shown here is derived from an EMBL/GenBank/DDBJ whole genome shotgun (WGS) entry which is preliminary data.</text>
</comment>
<dbReference type="Pfam" id="PF12728">
    <property type="entry name" value="HTH_17"/>
    <property type="match status" value="1"/>
</dbReference>
<evidence type="ECO:0000259" key="2">
    <source>
        <dbReference type="Pfam" id="PF12728"/>
    </source>
</evidence>
<evidence type="ECO:0000313" key="4">
    <source>
        <dbReference type="Proteomes" id="UP000196655"/>
    </source>
</evidence>
<protein>
    <recommendedName>
        <fullName evidence="2">Helix-turn-helix domain-containing protein</fullName>
    </recommendedName>
</protein>